<dbReference type="InterPro" id="IPR052336">
    <property type="entry name" value="MlaD_Phospholipid_Transporter"/>
</dbReference>
<feature type="compositionally biased region" description="Basic and acidic residues" evidence="1">
    <location>
        <begin position="319"/>
        <end position="331"/>
    </location>
</feature>
<evidence type="ECO:0000259" key="3">
    <source>
        <dbReference type="Pfam" id="PF11887"/>
    </source>
</evidence>
<organism evidence="4 5">
    <name type="scientific">Saccharopolyspora halophila</name>
    <dbReference type="NCBI Taxonomy" id="405551"/>
    <lineage>
        <taxon>Bacteria</taxon>
        <taxon>Bacillati</taxon>
        <taxon>Actinomycetota</taxon>
        <taxon>Actinomycetes</taxon>
        <taxon>Pseudonocardiales</taxon>
        <taxon>Pseudonocardiaceae</taxon>
        <taxon>Saccharopolyspora</taxon>
    </lineage>
</organism>
<name>A0ABN3G339_9PSEU</name>
<feature type="region of interest" description="Disordered" evidence="1">
    <location>
        <begin position="314"/>
        <end position="395"/>
    </location>
</feature>
<gene>
    <name evidence="4" type="ORF">GCM10009854_19950</name>
</gene>
<dbReference type="EMBL" id="BAAARA010000004">
    <property type="protein sequence ID" value="GAA2343196.1"/>
    <property type="molecule type" value="Genomic_DNA"/>
</dbReference>
<feature type="compositionally biased region" description="Pro residues" evidence="1">
    <location>
        <begin position="338"/>
        <end position="351"/>
    </location>
</feature>
<keyword evidence="5" id="KW-1185">Reference proteome</keyword>
<evidence type="ECO:0000313" key="4">
    <source>
        <dbReference type="EMBL" id="GAA2343196.1"/>
    </source>
</evidence>
<feature type="compositionally biased region" description="Low complexity" evidence="1">
    <location>
        <begin position="376"/>
        <end position="388"/>
    </location>
</feature>
<dbReference type="InterPro" id="IPR005693">
    <property type="entry name" value="Mce"/>
</dbReference>
<dbReference type="PANTHER" id="PTHR33371:SF19">
    <property type="entry name" value="MCE-FAMILY PROTEIN MCE4A"/>
    <property type="match status" value="1"/>
</dbReference>
<dbReference type="InterPro" id="IPR003399">
    <property type="entry name" value="Mce/MlaD"/>
</dbReference>
<evidence type="ECO:0000313" key="5">
    <source>
        <dbReference type="Proteomes" id="UP001501218"/>
    </source>
</evidence>
<sequence>MGVAFLAVVAMFLAGTIGAYNKVFTPHVPITLEADTAGNQMQSGADVKVRGVVVGEVREINAGRGGARLRLALQPDKAEMIPANVRARLLPKTLFGERYVSLDIPQRTANATLASGDVIAQDRSESAMEIEEVLDDLMPVLQAVQPQQVATTLDAVSQALRGRGEQLGDTLVQLDAYLEKFHPSLPKLESVIDRLDEVSNTYADAAPDLLRAVRDMSTTSRTIVEQKTQLQHLTGTLTSASTDIDRFMEVNAGNFIRLADTSRSTLELLAEYSPEYPCMLKQFEAGIEPANESFGKGSKHPNIGKFTLEVTASRGKYVPGRDDPKNLDQRGPRCYPFVEPPDTFPQYPPGGPIQDGSMHPEPPRSREEVFPWENDSPAPASTSPQAATGDSVANSPAERDLLSVLLSGQLDARPADVPDWSSLLVGPVYRGTEVNLK</sequence>
<feature type="domain" description="Mce/MlaD" evidence="2">
    <location>
        <begin position="27"/>
        <end position="103"/>
    </location>
</feature>
<dbReference type="Pfam" id="PF11887">
    <property type="entry name" value="Mce4_CUP1"/>
    <property type="match status" value="1"/>
</dbReference>
<accession>A0ABN3G339</accession>
<dbReference type="Pfam" id="PF02470">
    <property type="entry name" value="MlaD"/>
    <property type="match status" value="1"/>
</dbReference>
<dbReference type="PANTHER" id="PTHR33371">
    <property type="entry name" value="INTERMEMBRANE PHOSPHOLIPID TRANSPORT SYSTEM BINDING PROTEIN MLAD-RELATED"/>
    <property type="match status" value="1"/>
</dbReference>
<protein>
    <submittedName>
        <fullName evidence="4">MCE family protein</fullName>
    </submittedName>
</protein>
<evidence type="ECO:0000256" key="1">
    <source>
        <dbReference type="SAM" id="MobiDB-lite"/>
    </source>
</evidence>
<dbReference type="InterPro" id="IPR024516">
    <property type="entry name" value="Mce_C"/>
</dbReference>
<dbReference type="RefSeq" id="WP_344129066.1">
    <property type="nucleotide sequence ID" value="NZ_BAAARA010000004.1"/>
</dbReference>
<feature type="domain" description="Mammalian cell entry C-terminal" evidence="3">
    <location>
        <begin position="111"/>
        <end position="332"/>
    </location>
</feature>
<reference evidence="4 5" key="1">
    <citation type="journal article" date="2019" name="Int. J. Syst. Evol. Microbiol.">
        <title>The Global Catalogue of Microorganisms (GCM) 10K type strain sequencing project: providing services to taxonomists for standard genome sequencing and annotation.</title>
        <authorList>
            <consortium name="The Broad Institute Genomics Platform"/>
            <consortium name="The Broad Institute Genome Sequencing Center for Infectious Disease"/>
            <person name="Wu L."/>
            <person name="Ma J."/>
        </authorList>
    </citation>
    <scope>NUCLEOTIDE SEQUENCE [LARGE SCALE GENOMIC DNA]</scope>
    <source>
        <strain evidence="4 5">JCM 16221</strain>
    </source>
</reference>
<proteinExistence type="predicted"/>
<evidence type="ECO:0000259" key="2">
    <source>
        <dbReference type="Pfam" id="PF02470"/>
    </source>
</evidence>
<dbReference type="NCBIfam" id="TIGR00996">
    <property type="entry name" value="Mtu_fam_mce"/>
    <property type="match status" value="1"/>
</dbReference>
<dbReference type="Proteomes" id="UP001501218">
    <property type="component" value="Unassembled WGS sequence"/>
</dbReference>
<comment type="caution">
    <text evidence="4">The sequence shown here is derived from an EMBL/GenBank/DDBJ whole genome shotgun (WGS) entry which is preliminary data.</text>
</comment>